<protein>
    <recommendedName>
        <fullName evidence="11">RING-type domain-containing protein</fullName>
    </recommendedName>
</protein>
<accession>A0A8S1W802</accession>
<dbReference type="InterPro" id="IPR001841">
    <property type="entry name" value="Znf_RING"/>
</dbReference>
<evidence type="ECO:0000256" key="7">
    <source>
        <dbReference type="ARBA" id="ARBA00023136"/>
    </source>
</evidence>
<dbReference type="AlphaFoldDB" id="A0A8S1W802"/>
<evidence type="ECO:0000259" key="11">
    <source>
        <dbReference type="PROSITE" id="PS50089"/>
    </source>
</evidence>
<comment type="subcellular location">
    <subcellularLocation>
        <location evidence="1">Membrane</location>
    </subcellularLocation>
</comment>
<dbReference type="GO" id="GO:0016020">
    <property type="term" value="C:membrane"/>
    <property type="evidence" value="ECO:0007669"/>
    <property type="project" value="UniProtKB-SubCell"/>
</dbReference>
<evidence type="ECO:0000256" key="8">
    <source>
        <dbReference type="PROSITE-ProRule" id="PRU00175"/>
    </source>
</evidence>
<keyword evidence="3" id="KW-0479">Metal-binding</keyword>
<evidence type="ECO:0000256" key="2">
    <source>
        <dbReference type="ARBA" id="ARBA00022692"/>
    </source>
</evidence>
<dbReference type="SMART" id="SM00184">
    <property type="entry name" value="RING"/>
    <property type="match status" value="1"/>
</dbReference>
<keyword evidence="5" id="KW-0862">Zinc</keyword>
<dbReference type="GO" id="GO:0008270">
    <property type="term" value="F:zinc ion binding"/>
    <property type="evidence" value="ECO:0007669"/>
    <property type="project" value="UniProtKB-KW"/>
</dbReference>
<comment type="caution">
    <text evidence="12">The sequence shown here is derived from an EMBL/GenBank/DDBJ whole genome shotgun (WGS) entry which is preliminary data.</text>
</comment>
<name>A0A8S1W802_9CILI</name>
<sequence>MIILFYFFLLTVQQMDVEFDKNYFWTSIDKVQDKNIYRIKNLKQPYYYVQVTLFQNDLSFFLMYDLNQIAQLNSSKGDYIRRTRFLKIEPNGNIIYISTQSNSTSGYYNITIWGSKEEYCDNSCSYNGKCTDDGCECKSGLIGTDCHQMALEIQDEQTQLNLFGDEIQFFYLNIDDYQEMDIQLRFSTDSHQGIEIIIQLTEAIIFPSQTQLDNESNFIKIFKIYESQPLDLIVTGSITQQDNIQIVLAARQINGLLNTFVSSLIINLSKYNKYENTVSIIVIIIIVIVISGAVIIIIVMFFVCKNIRKGKQLRQQERERQARYRDQSGNPHQDQLNLFDFLTPVLINQINNQDNCIICLCNLNDNQEVRQTCCHHNFHSECIKEWLSKNKKECPVCRTNIAPKDVPTNPIPNQ</sequence>
<feature type="transmembrane region" description="Helical" evidence="9">
    <location>
        <begin position="278"/>
        <end position="304"/>
    </location>
</feature>
<evidence type="ECO:0000256" key="9">
    <source>
        <dbReference type="SAM" id="Phobius"/>
    </source>
</evidence>
<dbReference type="EMBL" id="CAJJDO010000087">
    <property type="protein sequence ID" value="CAD8186368.1"/>
    <property type="molecule type" value="Genomic_DNA"/>
</dbReference>
<evidence type="ECO:0000256" key="4">
    <source>
        <dbReference type="ARBA" id="ARBA00022771"/>
    </source>
</evidence>
<keyword evidence="13" id="KW-1185">Reference proteome</keyword>
<organism evidence="12 13">
    <name type="scientific">Paramecium pentaurelia</name>
    <dbReference type="NCBI Taxonomy" id="43138"/>
    <lineage>
        <taxon>Eukaryota</taxon>
        <taxon>Sar</taxon>
        <taxon>Alveolata</taxon>
        <taxon>Ciliophora</taxon>
        <taxon>Intramacronucleata</taxon>
        <taxon>Oligohymenophorea</taxon>
        <taxon>Peniculida</taxon>
        <taxon>Parameciidae</taxon>
        <taxon>Paramecium</taxon>
    </lineage>
</organism>
<keyword evidence="6 9" id="KW-1133">Transmembrane helix</keyword>
<dbReference type="OrthoDB" id="306473at2759"/>
<keyword evidence="4 8" id="KW-0863">Zinc-finger</keyword>
<evidence type="ECO:0000313" key="12">
    <source>
        <dbReference type="EMBL" id="CAD8186368.1"/>
    </source>
</evidence>
<keyword evidence="2 9" id="KW-0812">Transmembrane</keyword>
<reference evidence="12" key="1">
    <citation type="submission" date="2021-01" db="EMBL/GenBank/DDBJ databases">
        <authorList>
            <consortium name="Genoscope - CEA"/>
            <person name="William W."/>
        </authorList>
    </citation>
    <scope>NUCLEOTIDE SEQUENCE</scope>
</reference>
<evidence type="ECO:0000256" key="3">
    <source>
        <dbReference type="ARBA" id="ARBA00022723"/>
    </source>
</evidence>
<evidence type="ECO:0000256" key="5">
    <source>
        <dbReference type="ARBA" id="ARBA00022833"/>
    </source>
</evidence>
<dbReference type="Proteomes" id="UP000689195">
    <property type="component" value="Unassembled WGS sequence"/>
</dbReference>
<dbReference type="PANTHER" id="PTHR46539">
    <property type="entry name" value="E3 UBIQUITIN-PROTEIN LIGASE ATL42"/>
    <property type="match status" value="1"/>
</dbReference>
<evidence type="ECO:0000256" key="10">
    <source>
        <dbReference type="SAM" id="SignalP"/>
    </source>
</evidence>
<keyword evidence="7 9" id="KW-0472">Membrane</keyword>
<feature type="signal peptide" evidence="10">
    <location>
        <begin position="1"/>
        <end position="19"/>
    </location>
</feature>
<dbReference type="Pfam" id="PF13639">
    <property type="entry name" value="zf-RING_2"/>
    <property type="match status" value="1"/>
</dbReference>
<proteinExistence type="predicted"/>
<evidence type="ECO:0000256" key="1">
    <source>
        <dbReference type="ARBA" id="ARBA00004370"/>
    </source>
</evidence>
<evidence type="ECO:0000256" key="6">
    <source>
        <dbReference type="ARBA" id="ARBA00022989"/>
    </source>
</evidence>
<feature type="domain" description="RING-type" evidence="11">
    <location>
        <begin position="356"/>
        <end position="398"/>
    </location>
</feature>
<feature type="chain" id="PRO_5035898377" description="RING-type domain-containing protein" evidence="10">
    <location>
        <begin position="20"/>
        <end position="414"/>
    </location>
</feature>
<gene>
    <name evidence="12" type="ORF">PPENT_87.1.T0870035</name>
</gene>
<keyword evidence="10" id="KW-0732">Signal</keyword>
<evidence type="ECO:0000313" key="13">
    <source>
        <dbReference type="Proteomes" id="UP000689195"/>
    </source>
</evidence>
<dbReference type="PROSITE" id="PS50089">
    <property type="entry name" value="ZF_RING_2"/>
    <property type="match status" value="1"/>
</dbReference>
<dbReference type="PANTHER" id="PTHR46539:SF1">
    <property type="entry name" value="E3 UBIQUITIN-PROTEIN LIGASE ATL42"/>
    <property type="match status" value="1"/>
</dbReference>
<dbReference type="FunFam" id="3.30.40.10:FF:001460">
    <property type="entry name" value="Uncharacterized protein"/>
    <property type="match status" value="1"/>
</dbReference>